<dbReference type="InterPro" id="IPR001623">
    <property type="entry name" value="DnaJ_domain"/>
</dbReference>
<dbReference type="OrthoDB" id="110024at2759"/>
<protein>
    <recommendedName>
        <fullName evidence="2">J domain-containing protein</fullName>
    </recommendedName>
</protein>
<name>A0A507AYU1_9PEZI</name>
<dbReference type="Pfam" id="PF23302">
    <property type="entry name" value="HTH_DNAJC9"/>
    <property type="match status" value="1"/>
</dbReference>
<dbReference type="PROSITE" id="PS00636">
    <property type="entry name" value="DNAJ_1"/>
    <property type="match status" value="1"/>
</dbReference>
<dbReference type="EMBL" id="SKBQ01000005">
    <property type="protein sequence ID" value="TPX10189.1"/>
    <property type="molecule type" value="Genomic_DNA"/>
</dbReference>
<accession>A0A507AYU1</accession>
<dbReference type="PROSITE" id="PS50076">
    <property type="entry name" value="DNAJ_2"/>
    <property type="match status" value="1"/>
</dbReference>
<evidence type="ECO:0000313" key="4">
    <source>
        <dbReference type="Proteomes" id="UP000319257"/>
    </source>
</evidence>
<dbReference type="InParanoid" id="A0A507AYU1"/>
<dbReference type="PANTHER" id="PTHR44144">
    <property type="entry name" value="DNAJ HOMOLOG SUBFAMILY C MEMBER 9"/>
    <property type="match status" value="1"/>
</dbReference>
<dbReference type="Proteomes" id="UP000319257">
    <property type="component" value="Unassembled WGS sequence"/>
</dbReference>
<gene>
    <name evidence="3" type="ORF">E0L32_001386</name>
</gene>
<dbReference type="GO" id="GO:0005634">
    <property type="term" value="C:nucleus"/>
    <property type="evidence" value="ECO:0007669"/>
    <property type="project" value="TreeGrafter"/>
</dbReference>
<organism evidence="3 4">
    <name type="scientific">Thyridium curvatum</name>
    <dbReference type="NCBI Taxonomy" id="1093900"/>
    <lineage>
        <taxon>Eukaryota</taxon>
        <taxon>Fungi</taxon>
        <taxon>Dikarya</taxon>
        <taxon>Ascomycota</taxon>
        <taxon>Pezizomycotina</taxon>
        <taxon>Sordariomycetes</taxon>
        <taxon>Sordariomycetidae</taxon>
        <taxon>Thyridiales</taxon>
        <taxon>Thyridiaceae</taxon>
        <taxon>Thyridium</taxon>
    </lineage>
</organism>
<keyword evidence="4" id="KW-1185">Reference proteome</keyword>
<feature type="region of interest" description="Disordered" evidence="1">
    <location>
        <begin position="251"/>
        <end position="305"/>
    </location>
</feature>
<dbReference type="PRINTS" id="PR00625">
    <property type="entry name" value="JDOMAIN"/>
</dbReference>
<dbReference type="SMART" id="SM00271">
    <property type="entry name" value="DnaJ"/>
    <property type="match status" value="1"/>
</dbReference>
<dbReference type="PANTHER" id="PTHR44144:SF1">
    <property type="entry name" value="DNAJ HOMOLOG SUBFAMILY C MEMBER 9"/>
    <property type="match status" value="1"/>
</dbReference>
<dbReference type="GeneID" id="41968833"/>
<comment type="caution">
    <text evidence="3">The sequence shown here is derived from an EMBL/GenBank/DDBJ whole genome shotgun (WGS) entry which is preliminary data.</text>
</comment>
<dbReference type="AlphaFoldDB" id="A0A507AYU1"/>
<reference evidence="3 4" key="1">
    <citation type="submission" date="2019-06" db="EMBL/GenBank/DDBJ databases">
        <title>Draft genome sequence of the filamentous fungus Phialemoniopsis curvata isolated from diesel fuel.</title>
        <authorList>
            <person name="Varaljay V.A."/>
            <person name="Lyon W.J."/>
            <person name="Crouch A.L."/>
            <person name="Drake C.E."/>
            <person name="Hollomon J.M."/>
            <person name="Nadeau L.J."/>
            <person name="Nunn H.S."/>
            <person name="Stevenson B.S."/>
            <person name="Bojanowski C.L."/>
            <person name="Crookes-Goodson W.J."/>
        </authorList>
    </citation>
    <scope>NUCLEOTIDE SEQUENCE [LARGE SCALE GENOMIC DNA]</scope>
    <source>
        <strain evidence="3 4">D216</strain>
    </source>
</reference>
<feature type="domain" description="J" evidence="2">
    <location>
        <begin position="16"/>
        <end position="83"/>
    </location>
</feature>
<dbReference type="InterPro" id="IPR056453">
    <property type="entry name" value="HTH_DNAJC9"/>
</dbReference>
<evidence type="ECO:0000259" key="2">
    <source>
        <dbReference type="PROSITE" id="PS50076"/>
    </source>
</evidence>
<dbReference type="InterPro" id="IPR018253">
    <property type="entry name" value="DnaJ_domain_CS"/>
</dbReference>
<dbReference type="FunFam" id="1.10.287.110:FF:000110">
    <property type="entry name" value="DnaJ domain protein (AFU_orthologue AFUA_2G13210)"/>
    <property type="match status" value="1"/>
</dbReference>
<dbReference type="SUPFAM" id="SSF46565">
    <property type="entry name" value="Chaperone J-domain"/>
    <property type="match status" value="1"/>
</dbReference>
<proteinExistence type="predicted"/>
<dbReference type="GO" id="GO:0005737">
    <property type="term" value="C:cytoplasm"/>
    <property type="evidence" value="ECO:0007669"/>
    <property type="project" value="TreeGrafter"/>
</dbReference>
<evidence type="ECO:0000313" key="3">
    <source>
        <dbReference type="EMBL" id="TPX10189.1"/>
    </source>
</evidence>
<evidence type="ECO:0000256" key="1">
    <source>
        <dbReference type="SAM" id="MobiDB-lite"/>
    </source>
</evidence>
<feature type="compositionally biased region" description="Basic and acidic residues" evidence="1">
    <location>
        <begin position="294"/>
        <end position="305"/>
    </location>
</feature>
<dbReference type="InterPro" id="IPR052594">
    <property type="entry name" value="J_domain-containing_protein"/>
</dbReference>
<dbReference type="STRING" id="1093900.A0A507AYU1"/>
<dbReference type="GO" id="GO:0031072">
    <property type="term" value="F:heat shock protein binding"/>
    <property type="evidence" value="ECO:0007669"/>
    <property type="project" value="TreeGrafter"/>
</dbReference>
<feature type="compositionally biased region" description="Basic and acidic residues" evidence="1">
    <location>
        <begin position="216"/>
        <end position="232"/>
    </location>
</feature>
<feature type="region of interest" description="Disordered" evidence="1">
    <location>
        <begin position="216"/>
        <end position="235"/>
    </location>
</feature>
<dbReference type="Gene3D" id="1.10.287.110">
    <property type="entry name" value="DnaJ domain"/>
    <property type="match status" value="1"/>
</dbReference>
<sequence>MASFEDVSDSETPVIDPYEVLGLERSATADEVKSAYRKAALKNHPDKVGEDKKAEANEKFQGIAFAYAILSDAKRRKRYDTTGSTSESIVDSEGFSWSDFYREQFEDAVSADAIEKFANKYKGSDEEKDDILVAYEESEGDMDKIYETVMLSNVLEDDDRFRRIIDEAIESGDVPAFDAYVKESKKSKQARIKAARNEGQEAEEYAKELGVHDKLFGKKDGKAKGKGKKDNSEDALAALIKRRQEDRGASFLDSLAEKYGAKPKKSKKRTAGDDDDEPSEEAFQAAAARLNSRKGTEAKSKRSKR</sequence>
<dbReference type="InterPro" id="IPR036869">
    <property type="entry name" value="J_dom_sf"/>
</dbReference>
<dbReference type="Pfam" id="PF00226">
    <property type="entry name" value="DnaJ"/>
    <property type="match status" value="1"/>
</dbReference>
<dbReference type="CDD" id="cd06257">
    <property type="entry name" value="DnaJ"/>
    <property type="match status" value="1"/>
</dbReference>
<dbReference type="RefSeq" id="XP_030991900.1">
    <property type="nucleotide sequence ID" value="XM_031135459.1"/>
</dbReference>